<name>A0A132PFA4_9MYCO</name>
<dbReference type="Gene3D" id="1.10.10.10">
    <property type="entry name" value="Winged helix-like DNA-binding domain superfamily/Winged helix DNA-binding domain"/>
    <property type="match status" value="1"/>
</dbReference>
<dbReference type="RefSeq" id="WP_067855207.1">
    <property type="nucleotide sequence ID" value="NZ_LGTW01000022.1"/>
</dbReference>
<dbReference type="InterPro" id="IPR016032">
    <property type="entry name" value="Sig_transdc_resp-reg_C-effctor"/>
</dbReference>
<dbReference type="AlphaFoldDB" id="A0A132PFA4"/>
<sequence>MTTARASAMRASDNPTLGEARAAYARGDWAAAHRAYVEADGIGPMTLADVDAYATAAWRLGHGKEAVRLAERVYGQMARTDPSAAAMKALDIGLEWLTRGDVNIAQGWMNRARRLLTGAPPGPSHGYLAYLDAVVAGVQQDPDELSRRAEQMRELCDGFDDPSLASLSLVAQAMAAFYDGRIAEGYAYVDEAILPLLAGHVRVEWAGDIYCVVLNLCHKLADHPRMWSWTDAMERWCDVNSTASYYRVCDVHRLQLAAGDEDYRRLEDELFTASTALEGVNAWVGGEGFYQLGEVRRLRGDAEGALAAFAKARALGVDPQPGEALLRCSLGQSQAAWADLRVALAGAGRLDRMRMLRAAVIVALARNDLDEARRHSDELTTGAQTFATPGYRAWAAQARGAVLVRSGEYAASLSVLEAALREYRTQQARYEIAEVYEWMALAHKGLGDDAAAAADIATAENIYEQLAVQPSGVCGRGSPGGLTRREIEVLRAIAGGATNRQVAARIVISEKTVGRHLANIYSKLGVSSRTAAVTWAYQNGVVRDS</sequence>
<dbReference type="PATRIC" id="fig|59750.3.peg.3253"/>
<dbReference type="GO" id="GO:0006355">
    <property type="term" value="P:regulation of DNA-templated transcription"/>
    <property type="evidence" value="ECO:0007669"/>
    <property type="project" value="InterPro"/>
</dbReference>
<dbReference type="Pfam" id="PF00196">
    <property type="entry name" value="GerE"/>
    <property type="match status" value="1"/>
</dbReference>
<keyword evidence="6" id="KW-1185">Reference proteome</keyword>
<evidence type="ECO:0000313" key="5">
    <source>
        <dbReference type="EMBL" id="KWX21018.1"/>
    </source>
</evidence>
<evidence type="ECO:0000256" key="2">
    <source>
        <dbReference type="ARBA" id="ARBA00023125"/>
    </source>
</evidence>
<comment type="caution">
    <text evidence="5">The sequence shown here is derived from an EMBL/GenBank/DDBJ whole genome shotgun (WGS) entry which is preliminary data.</text>
</comment>
<evidence type="ECO:0000313" key="6">
    <source>
        <dbReference type="Proteomes" id="UP000070612"/>
    </source>
</evidence>
<dbReference type="STRING" id="59750.AWC31_06745"/>
<dbReference type="SUPFAM" id="SSF46894">
    <property type="entry name" value="C-terminal effector domain of the bipartite response regulators"/>
    <property type="match status" value="1"/>
</dbReference>
<evidence type="ECO:0000256" key="3">
    <source>
        <dbReference type="ARBA" id="ARBA00023163"/>
    </source>
</evidence>
<dbReference type="Gene3D" id="1.25.40.10">
    <property type="entry name" value="Tetratricopeptide repeat domain"/>
    <property type="match status" value="1"/>
</dbReference>
<dbReference type="PROSITE" id="PS00622">
    <property type="entry name" value="HTH_LUXR_1"/>
    <property type="match status" value="1"/>
</dbReference>
<keyword evidence="2" id="KW-0238">DNA-binding</keyword>
<reference evidence="5 6" key="1">
    <citation type="submission" date="2015-07" db="EMBL/GenBank/DDBJ databases">
        <title>A draft genome sequence of Mycobacterium wolinskyi.</title>
        <authorList>
            <person name="de Man T.J."/>
            <person name="Perry K.A."/>
            <person name="Coulliette A.D."/>
            <person name="Jensen B."/>
            <person name="Toney N.C."/>
            <person name="Limbago B.M."/>
            <person name="Noble-Wang J."/>
        </authorList>
    </citation>
    <scope>NUCLEOTIDE SEQUENCE [LARGE SCALE GENOMIC DNA]</scope>
    <source>
        <strain evidence="5 6">CDC_01</strain>
    </source>
</reference>
<dbReference type="SUPFAM" id="SSF48452">
    <property type="entry name" value="TPR-like"/>
    <property type="match status" value="1"/>
</dbReference>
<dbReference type="GO" id="GO:0003677">
    <property type="term" value="F:DNA binding"/>
    <property type="evidence" value="ECO:0007669"/>
    <property type="project" value="UniProtKB-KW"/>
</dbReference>
<dbReference type="PROSITE" id="PS50043">
    <property type="entry name" value="HTH_LUXR_2"/>
    <property type="match status" value="1"/>
</dbReference>
<feature type="domain" description="HTH luxR-type" evidence="4">
    <location>
        <begin position="475"/>
        <end position="540"/>
    </location>
</feature>
<dbReference type="EMBL" id="LGTW01000022">
    <property type="protein sequence ID" value="KWX21018.1"/>
    <property type="molecule type" value="Genomic_DNA"/>
</dbReference>
<dbReference type="InterPro" id="IPR036388">
    <property type="entry name" value="WH-like_DNA-bd_sf"/>
</dbReference>
<dbReference type="PANTHER" id="PTHR44688">
    <property type="entry name" value="DNA-BINDING TRANSCRIPTIONAL ACTIVATOR DEVR_DOSR"/>
    <property type="match status" value="1"/>
</dbReference>
<keyword evidence="1" id="KW-0805">Transcription regulation</keyword>
<dbReference type="PRINTS" id="PR00038">
    <property type="entry name" value="HTHLUXR"/>
</dbReference>
<dbReference type="Proteomes" id="UP000070612">
    <property type="component" value="Unassembled WGS sequence"/>
</dbReference>
<evidence type="ECO:0000259" key="4">
    <source>
        <dbReference type="PROSITE" id="PS50043"/>
    </source>
</evidence>
<keyword evidence="3" id="KW-0804">Transcription</keyword>
<dbReference type="InterPro" id="IPR011990">
    <property type="entry name" value="TPR-like_helical_dom_sf"/>
</dbReference>
<proteinExistence type="predicted"/>
<dbReference type="PANTHER" id="PTHR44688:SF16">
    <property type="entry name" value="DNA-BINDING TRANSCRIPTIONAL ACTIVATOR DEVR_DOSR"/>
    <property type="match status" value="1"/>
</dbReference>
<evidence type="ECO:0000256" key="1">
    <source>
        <dbReference type="ARBA" id="ARBA00023015"/>
    </source>
</evidence>
<dbReference type="SMART" id="SM00421">
    <property type="entry name" value="HTH_LUXR"/>
    <property type="match status" value="1"/>
</dbReference>
<dbReference type="CDD" id="cd06170">
    <property type="entry name" value="LuxR_C_like"/>
    <property type="match status" value="1"/>
</dbReference>
<gene>
    <name evidence="5" type="ORF">AFM11_26895</name>
</gene>
<organism evidence="5 6">
    <name type="scientific">Mycolicibacterium wolinskyi</name>
    <dbReference type="NCBI Taxonomy" id="59750"/>
    <lineage>
        <taxon>Bacteria</taxon>
        <taxon>Bacillati</taxon>
        <taxon>Actinomycetota</taxon>
        <taxon>Actinomycetes</taxon>
        <taxon>Mycobacteriales</taxon>
        <taxon>Mycobacteriaceae</taxon>
        <taxon>Mycolicibacterium</taxon>
    </lineage>
</organism>
<dbReference type="InterPro" id="IPR000792">
    <property type="entry name" value="Tscrpt_reg_LuxR_C"/>
</dbReference>
<accession>A0A132PFA4</accession>
<protein>
    <submittedName>
        <fullName evidence="5">LuxR family transcriptional regulator</fullName>
    </submittedName>
</protein>